<dbReference type="InterPro" id="IPR009075">
    <property type="entry name" value="AcylCo_DH/oxidase_C"/>
</dbReference>
<evidence type="ECO:0000256" key="5">
    <source>
        <dbReference type="ARBA" id="ARBA00023002"/>
    </source>
</evidence>
<dbReference type="InterPro" id="IPR037069">
    <property type="entry name" value="AcylCoA_DH/ox_N_sf"/>
</dbReference>
<feature type="domain" description="Acyl-CoA dehydrogenase/oxidase C-terminal" evidence="7">
    <location>
        <begin position="231"/>
        <end position="376"/>
    </location>
</feature>
<dbReference type="OrthoDB" id="3778631at2"/>
<dbReference type="PANTHER" id="PTHR43292:SF4">
    <property type="entry name" value="ACYL-COA DEHYDROGENASE FADE34"/>
    <property type="match status" value="1"/>
</dbReference>
<dbReference type="InterPro" id="IPR009100">
    <property type="entry name" value="AcylCoA_DH/oxidase_NM_dom_sf"/>
</dbReference>
<dbReference type="AlphaFoldDB" id="C7QK66"/>
<dbReference type="Pfam" id="PF02771">
    <property type="entry name" value="Acyl-CoA_dh_N"/>
    <property type="match status" value="1"/>
</dbReference>
<dbReference type="STRING" id="479433.Caci_6286"/>
<gene>
    <name evidence="10" type="ordered locus">Caci_6286</name>
</gene>
<dbReference type="GO" id="GO:0005886">
    <property type="term" value="C:plasma membrane"/>
    <property type="evidence" value="ECO:0007669"/>
    <property type="project" value="TreeGrafter"/>
</dbReference>
<name>C7QK66_CATAD</name>
<dbReference type="Pfam" id="PF00441">
    <property type="entry name" value="Acyl-CoA_dh_1"/>
    <property type="match status" value="1"/>
</dbReference>
<dbReference type="InterPro" id="IPR013786">
    <property type="entry name" value="AcylCoA_DH/ox_N"/>
</dbReference>
<evidence type="ECO:0000256" key="2">
    <source>
        <dbReference type="ARBA" id="ARBA00009347"/>
    </source>
</evidence>
<dbReference type="SUPFAM" id="SSF56645">
    <property type="entry name" value="Acyl-CoA dehydrogenase NM domain-like"/>
    <property type="match status" value="1"/>
</dbReference>
<dbReference type="InterPro" id="IPR006091">
    <property type="entry name" value="Acyl-CoA_Oxase/DH_mid-dom"/>
</dbReference>
<evidence type="ECO:0000313" key="11">
    <source>
        <dbReference type="Proteomes" id="UP000000851"/>
    </source>
</evidence>
<keyword evidence="11" id="KW-1185">Reference proteome</keyword>
<dbReference type="InterPro" id="IPR052161">
    <property type="entry name" value="Mycobact_Acyl-CoA_DH"/>
</dbReference>
<evidence type="ECO:0000256" key="1">
    <source>
        <dbReference type="ARBA" id="ARBA00001974"/>
    </source>
</evidence>
<reference evidence="10 11" key="1">
    <citation type="journal article" date="2009" name="Stand. Genomic Sci.">
        <title>Complete genome sequence of Catenulispora acidiphila type strain (ID 139908).</title>
        <authorList>
            <person name="Copeland A."/>
            <person name="Lapidus A."/>
            <person name="Glavina Del Rio T."/>
            <person name="Nolan M."/>
            <person name="Lucas S."/>
            <person name="Chen F."/>
            <person name="Tice H."/>
            <person name="Cheng J.F."/>
            <person name="Bruce D."/>
            <person name="Goodwin L."/>
            <person name="Pitluck S."/>
            <person name="Mikhailova N."/>
            <person name="Pati A."/>
            <person name="Ivanova N."/>
            <person name="Mavromatis K."/>
            <person name="Chen A."/>
            <person name="Palaniappan K."/>
            <person name="Chain P."/>
            <person name="Land M."/>
            <person name="Hauser L."/>
            <person name="Chang Y.J."/>
            <person name="Jeffries C.D."/>
            <person name="Chertkov O."/>
            <person name="Brettin T."/>
            <person name="Detter J.C."/>
            <person name="Han C."/>
            <person name="Ali Z."/>
            <person name="Tindall B.J."/>
            <person name="Goker M."/>
            <person name="Bristow J."/>
            <person name="Eisen J.A."/>
            <person name="Markowitz V."/>
            <person name="Hugenholtz P."/>
            <person name="Kyrpides N.C."/>
            <person name="Klenk H.P."/>
        </authorList>
    </citation>
    <scope>NUCLEOTIDE SEQUENCE [LARGE SCALE GENOMIC DNA]</scope>
    <source>
        <strain evidence="11">DSM 44928 / JCM 14897 / NBRC 102108 / NRRL B-24433 / ID139908</strain>
    </source>
</reference>
<dbReference type="Pfam" id="PF02770">
    <property type="entry name" value="Acyl-CoA_dh_M"/>
    <property type="match status" value="1"/>
</dbReference>
<dbReference type="EMBL" id="CP001700">
    <property type="protein sequence ID" value="ACU75140.1"/>
    <property type="molecule type" value="Genomic_DNA"/>
</dbReference>
<dbReference type="GO" id="GO:0016627">
    <property type="term" value="F:oxidoreductase activity, acting on the CH-CH group of donors"/>
    <property type="evidence" value="ECO:0007669"/>
    <property type="project" value="InterPro"/>
</dbReference>
<dbReference type="eggNOG" id="COG1960">
    <property type="taxonomic scope" value="Bacteria"/>
</dbReference>
<evidence type="ECO:0000313" key="10">
    <source>
        <dbReference type="EMBL" id="ACU75140.1"/>
    </source>
</evidence>
<dbReference type="HOGENOM" id="CLU_018204_9_0_11"/>
<dbReference type="GO" id="GO:0050660">
    <property type="term" value="F:flavin adenine dinucleotide binding"/>
    <property type="evidence" value="ECO:0007669"/>
    <property type="project" value="InterPro"/>
</dbReference>
<evidence type="ECO:0000256" key="6">
    <source>
        <dbReference type="RuleBase" id="RU362125"/>
    </source>
</evidence>
<dbReference type="PANTHER" id="PTHR43292">
    <property type="entry name" value="ACYL-COA DEHYDROGENASE"/>
    <property type="match status" value="1"/>
</dbReference>
<feature type="domain" description="Acyl-CoA dehydrogenase/oxidase N-terminal" evidence="9">
    <location>
        <begin position="6"/>
        <end position="121"/>
    </location>
</feature>
<comment type="cofactor">
    <cofactor evidence="1 6">
        <name>FAD</name>
        <dbReference type="ChEBI" id="CHEBI:57692"/>
    </cofactor>
</comment>
<proteinExistence type="inferred from homology"/>
<dbReference type="Proteomes" id="UP000000851">
    <property type="component" value="Chromosome"/>
</dbReference>
<evidence type="ECO:0000256" key="3">
    <source>
        <dbReference type="ARBA" id="ARBA00022630"/>
    </source>
</evidence>
<sequence length="381" mass="40846">MRFGFTEDQQRFRADVRRTLRSAEVRAAAEQATGAAGVEPDARPLYRMLGGLGLLAVHWPVEFGGAGRPLTDAAILAEELVRAGVPDTFHVNTIQIVGQFLLMAGDAEQKRRHLPALARGESFASVLYTEPDAGSDLGALRTVAEPDGDGGYRITGTKVFSLKTRFVDLGLCAARTTPTAGKYQGISLFLVDMRAPGVTVSMIPGIGDEHFHRVELDGVAVSAADLIGPRDEGWPLLNEALAVERTGLDYYLKAERWLDTALEALVDRDPDSAHAAHLEQIGRWHGALTADHSLAWEVLTGLEAGRIDQLAAAVAKYHSSELAQGIAAWAADIPSPDQRANRTRPAKILDSAHREAPGLTLSAGTSEVMLHIVAAAFDSLP</sequence>
<dbReference type="SUPFAM" id="SSF47203">
    <property type="entry name" value="Acyl-CoA dehydrogenase C-terminal domain-like"/>
    <property type="match status" value="1"/>
</dbReference>
<evidence type="ECO:0000259" key="9">
    <source>
        <dbReference type="Pfam" id="PF02771"/>
    </source>
</evidence>
<evidence type="ECO:0000256" key="4">
    <source>
        <dbReference type="ARBA" id="ARBA00022827"/>
    </source>
</evidence>
<keyword evidence="4 6" id="KW-0274">FAD</keyword>
<dbReference type="Gene3D" id="1.10.540.10">
    <property type="entry name" value="Acyl-CoA dehydrogenase/oxidase, N-terminal domain"/>
    <property type="match status" value="1"/>
</dbReference>
<comment type="similarity">
    <text evidence="2 6">Belongs to the acyl-CoA dehydrogenase family.</text>
</comment>
<dbReference type="Gene3D" id="2.40.110.10">
    <property type="entry name" value="Butyryl-CoA Dehydrogenase, subunit A, domain 2"/>
    <property type="match status" value="1"/>
</dbReference>
<keyword evidence="3 6" id="KW-0285">Flavoprotein</keyword>
<dbReference type="InterPro" id="IPR046373">
    <property type="entry name" value="Acyl-CoA_Oxase/DH_mid-dom_sf"/>
</dbReference>
<organism evidence="10 11">
    <name type="scientific">Catenulispora acidiphila (strain DSM 44928 / JCM 14897 / NBRC 102108 / NRRL B-24433 / ID139908)</name>
    <dbReference type="NCBI Taxonomy" id="479433"/>
    <lineage>
        <taxon>Bacteria</taxon>
        <taxon>Bacillati</taxon>
        <taxon>Actinomycetota</taxon>
        <taxon>Actinomycetes</taxon>
        <taxon>Catenulisporales</taxon>
        <taxon>Catenulisporaceae</taxon>
        <taxon>Catenulispora</taxon>
    </lineage>
</organism>
<dbReference type="InterPro" id="IPR036250">
    <property type="entry name" value="AcylCo_DH-like_C"/>
</dbReference>
<keyword evidence="5 6" id="KW-0560">Oxidoreductase</keyword>
<dbReference type="InParanoid" id="C7QK66"/>
<feature type="domain" description="Acyl-CoA oxidase/dehydrogenase middle" evidence="8">
    <location>
        <begin position="127"/>
        <end position="218"/>
    </location>
</feature>
<dbReference type="RefSeq" id="WP_015794869.1">
    <property type="nucleotide sequence ID" value="NC_013131.1"/>
</dbReference>
<evidence type="ECO:0000259" key="7">
    <source>
        <dbReference type="Pfam" id="PF00441"/>
    </source>
</evidence>
<dbReference type="KEGG" id="cai:Caci_6286"/>
<protein>
    <submittedName>
        <fullName evidence="10">Acyl-CoA dehydrogenase domain protein</fullName>
    </submittedName>
</protein>
<dbReference type="Gene3D" id="1.20.140.10">
    <property type="entry name" value="Butyryl-CoA Dehydrogenase, subunit A, domain 3"/>
    <property type="match status" value="1"/>
</dbReference>
<accession>C7QK66</accession>
<evidence type="ECO:0000259" key="8">
    <source>
        <dbReference type="Pfam" id="PF02770"/>
    </source>
</evidence>